<dbReference type="GO" id="GO:0005730">
    <property type="term" value="C:nucleolus"/>
    <property type="evidence" value="ECO:0007669"/>
    <property type="project" value="TreeGrafter"/>
</dbReference>
<sequence length="408" mass="45195">MGELVKESKKEKRERKKEKKEKRAAESGKETTKLAESGEVGENSESAQAALESPEEATKNDEKSEQNDEESGNELEIDLNAAAPLSKKKQRLLKKGKLDLDKIARKNPAPRPLAEDGSEPAPKSNKSPFGVWIGNLAFDTTKEDLISYVVAKTKDNTGEDTPAVAESDISRVNLPKKGDKIKGFAYLDLPSAAHVTSVIALSETNLGGRNLLIKDSSSFEGRPEDHGKKGLLKNPPLRILFVGNLSFDTTEELLEEHFRHCGEIVKIRMATFEDTGKCKGFAFVDFLKEEGATNALKSKLTKSFINRPLRLEYGEDRSKRTPKRYQEKVVEGEIDESAEAPKASYRERAAEPVAERPAENLERAIKKRPVERTFEPSNKRMKSSVALATAQRASAAIVPSQGKRKTFD</sequence>
<dbReference type="Proteomes" id="UP000292447">
    <property type="component" value="Chromosome V"/>
</dbReference>
<dbReference type="GO" id="GO:0003723">
    <property type="term" value="F:RNA binding"/>
    <property type="evidence" value="ECO:0007669"/>
    <property type="project" value="UniProtKB-UniRule"/>
</dbReference>
<feature type="compositionally biased region" description="Basic and acidic residues" evidence="3">
    <location>
        <begin position="344"/>
        <end position="378"/>
    </location>
</feature>
<dbReference type="InterPro" id="IPR035979">
    <property type="entry name" value="RBD_domain_sf"/>
</dbReference>
<feature type="compositionally biased region" description="Basic and acidic residues" evidence="3">
    <location>
        <begin position="1"/>
        <end position="11"/>
    </location>
</feature>
<feature type="domain" description="RRM" evidence="4">
    <location>
        <begin position="129"/>
        <end position="218"/>
    </location>
</feature>
<evidence type="ECO:0000256" key="3">
    <source>
        <dbReference type="SAM" id="MobiDB-lite"/>
    </source>
</evidence>
<dbReference type="InterPro" id="IPR012677">
    <property type="entry name" value="Nucleotide-bd_a/b_plait_sf"/>
</dbReference>
<dbReference type="Gene3D" id="3.30.70.330">
    <property type="match status" value="2"/>
</dbReference>
<evidence type="ECO:0000256" key="2">
    <source>
        <dbReference type="PROSITE-ProRule" id="PRU00176"/>
    </source>
</evidence>
<feature type="compositionally biased region" description="Basic residues" evidence="3">
    <location>
        <begin position="86"/>
        <end position="95"/>
    </location>
</feature>
<dbReference type="PROSITE" id="PS50102">
    <property type="entry name" value="RRM"/>
    <property type="match status" value="2"/>
</dbReference>
<accession>A0A4P6XSH9</accession>
<dbReference type="SUPFAM" id="SSF54928">
    <property type="entry name" value="RNA-binding domain, RBD"/>
    <property type="match status" value="2"/>
</dbReference>
<feature type="compositionally biased region" description="Acidic residues" evidence="3">
    <location>
        <begin position="67"/>
        <end position="77"/>
    </location>
</feature>
<evidence type="ECO:0000256" key="1">
    <source>
        <dbReference type="ARBA" id="ARBA00022884"/>
    </source>
</evidence>
<dbReference type="STRING" id="2163413.A0A4P6XSH9"/>
<proteinExistence type="predicted"/>
<feature type="region of interest" description="Disordered" evidence="3">
    <location>
        <begin position="1"/>
        <end position="126"/>
    </location>
</feature>
<dbReference type="Pfam" id="PF00076">
    <property type="entry name" value="RRM_1"/>
    <property type="match status" value="1"/>
</dbReference>
<evidence type="ECO:0000259" key="4">
    <source>
        <dbReference type="PROSITE" id="PS50102"/>
    </source>
</evidence>
<protein>
    <submittedName>
        <fullName evidence="5">RNA recognition RRM, RBD, or RNP domain</fullName>
    </submittedName>
</protein>
<organism evidence="5 6">
    <name type="scientific">Metschnikowia aff. pulcherrima</name>
    <dbReference type="NCBI Taxonomy" id="2163413"/>
    <lineage>
        <taxon>Eukaryota</taxon>
        <taxon>Fungi</taxon>
        <taxon>Dikarya</taxon>
        <taxon>Ascomycota</taxon>
        <taxon>Saccharomycotina</taxon>
        <taxon>Pichiomycetes</taxon>
        <taxon>Metschnikowiaceae</taxon>
        <taxon>Metschnikowia</taxon>
    </lineage>
</organism>
<gene>
    <name evidence="5" type="primary">MPUL0E03180</name>
    <name evidence="5" type="ORF">METSCH_E03180</name>
</gene>
<feature type="region of interest" description="Disordered" evidence="3">
    <location>
        <begin position="332"/>
        <end position="408"/>
    </location>
</feature>
<reference evidence="6" key="1">
    <citation type="submission" date="2019-03" db="EMBL/GenBank/DDBJ databases">
        <title>Snf2 controls pulcherriminic acid biosynthesis and connects pigmentation and antifungal activity of the yeast Metschnikowia pulcherrima.</title>
        <authorList>
            <person name="Gore-Lloyd D."/>
            <person name="Sumann I."/>
            <person name="Brachmann A.O."/>
            <person name="Schneeberger K."/>
            <person name="Ortiz-Merino R.A."/>
            <person name="Moreno-Beltran M."/>
            <person name="Schlaefli M."/>
            <person name="Kirner P."/>
            <person name="Santos Kron A."/>
            <person name="Wolfe K.H."/>
            <person name="Piel J."/>
            <person name="Ahrens C.H."/>
            <person name="Henk D."/>
            <person name="Freimoser F.M."/>
        </authorList>
    </citation>
    <scope>NUCLEOTIDE SEQUENCE [LARGE SCALE GENOMIC DNA]</scope>
    <source>
        <strain evidence="6">APC 1.2</strain>
    </source>
</reference>
<keyword evidence="1 2" id="KW-0694">RNA-binding</keyword>
<feature type="compositionally biased region" description="Basic and acidic residues" evidence="3">
    <location>
        <begin position="56"/>
        <end position="66"/>
    </location>
</feature>
<dbReference type="AlphaFoldDB" id="A0A4P6XSH9"/>
<dbReference type="PANTHER" id="PTHR23236:SF95">
    <property type="entry name" value="NUCLEOLAR PROTEIN 13"/>
    <property type="match status" value="1"/>
</dbReference>
<feature type="compositionally biased region" description="Basic and acidic residues" evidence="3">
    <location>
        <begin position="21"/>
        <end position="33"/>
    </location>
</feature>
<evidence type="ECO:0000313" key="5">
    <source>
        <dbReference type="EMBL" id="QBM90079.1"/>
    </source>
</evidence>
<keyword evidence="6" id="KW-1185">Reference proteome</keyword>
<dbReference type="PANTHER" id="PTHR23236">
    <property type="entry name" value="EUKARYOTIC TRANSLATION INITIATION FACTOR 4B/4H"/>
    <property type="match status" value="1"/>
</dbReference>
<name>A0A4P6XSH9_9ASCO</name>
<dbReference type="CDD" id="cd12397">
    <property type="entry name" value="RRM2_Nop13p_fungi"/>
    <property type="match status" value="1"/>
</dbReference>
<dbReference type="InterPro" id="IPR000504">
    <property type="entry name" value="RRM_dom"/>
</dbReference>
<dbReference type="SMART" id="SM00360">
    <property type="entry name" value="RRM"/>
    <property type="match status" value="2"/>
</dbReference>
<feature type="domain" description="RRM" evidence="4">
    <location>
        <begin position="238"/>
        <end position="316"/>
    </location>
</feature>
<dbReference type="InterPro" id="IPR034226">
    <property type="entry name" value="Nop13/Rnp24_RRM2"/>
</dbReference>
<dbReference type="EMBL" id="CP034460">
    <property type="protein sequence ID" value="QBM90079.1"/>
    <property type="molecule type" value="Genomic_DNA"/>
</dbReference>
<evidence type="ECO:0000313" key="6">
    <source>
        <dbReference type="Proteomes" id="UP000292447"/>
    </source>
</evidence>